<protein>
    <recommendedName>
        <fullName evidence="3">inorganic diphosphatase</fullName>
        <ecNumber evidence="3">3.6.1.1</ecNumber>
    </recommendedName>
</protein>
<organism evidence="7 8">
    <name type="scientific">Ditylenchus destructor</name>
    <dbReference type="NCBI Taxonomy" id="166010"/>
    <lineage>
        <taxon>Eukaryota</taxon>
        <taxon>Metazoa</taxon>
        <taxon>Ecdysozoa</taxon>
        <taxon>Nematoda</taxon>
        <taxon>Chromadorea</taxon>
        <taxon>Rhabditida</taxon>
        <taxon>Tylenchina</taxon>
        <taxon>Tylenchomorpha</taxon>
        <taxon>Sphaerularioidea</taxon>
        <taxon>Anguinidae</taxon>
        <taxon>Anguininae</taxon>
        <taxon>Ditylenchus</taxon>
    </lineage>
</organism>
<evidence type="ECO:0000313" key="7">
    <source>
        <dbReference type="EMBL" id="KAI1726160.1"/>
    </source>
</evidence>
<reference evidence="7" key="1">
    <citation type="submission" date="2022-01" db="EMBL/GenBank/DDBJ databases">
        <title>Genome Sequence Resource for Two Populations of Ditylenchus destructor, the Migratory Endoparasitic Phytonematode.</title>
        <authorList>
            <person name="Zhang H."/>
            <person name="Lin R."/>
            <person name="Xie B."/>
        </authorList>
    </citation>
    <scope>NUCLEOTIDE SEQUENCE</scope>
    <source>
        <strain evidence="7">BazhouSP</strain>
    </source>
</reference>
<dbReference type="GO" id="GO:0006796">
    <property type="term" value="P:phosphate-containing compound metabolic process"/>
    <property type="evidence" value="ECO:0007669"/>
    <property type="project" value="InterPro"/>
</dbReference>
<dbReference type="AlphaFoldDB" id="A0AAD4NI70"/>
<evidence type="ECO:0000256" key="5">
    <source>
        <dbReference type="ARBA" id="ARBA00022801"/>
    </source>
</evidence>
<proteinExistence type="inferred from homology"/>
<dbReference type="GO" id="GO:0000287">
    <property type="term" value="F:magnesium ion binding"/>
    <property type="evidence" value="ECO:0007669"/>
    <property type="project" value="InterPro"/>
</dbReference>
<dbReference type="EMBL" id="JAKKPZ010000002">
    <property type="protein sequence ID" value="KAI1726160.1"/>
    <property type="molecule type" value="Genomic_DNA"/>
</dbReference>
<dbReference type="EC" id="3.6.1.1" evidence="3"/>
<evidence type="ECO:0000313" key="8">
    <source>
        <dbReference type="Proteomes" id="UP001201812"/>
    </source>
</evidence>
<accession>A0AAD4NI70</accession>
<dbReference type="Proteomes" id="UP001201812">
    <property type="component" value="Unassembled WGS sequence"/>
</dbReference>
<comment type="similarity">
    <text evidence="2">Belongs to the PPase family.</text>
</comment>
<dbReference type="Pfam" id="PF00719">
    <property type="entry name" value="Pyrophosphatase"/>
    <property type="match status" value="1"/>
</dbReference>
<evidence type="ECO:0000256" key="6">
    <source>
        <dbReference type="ARBA" id="ARBA00022842"/>
    </source>
</evidence>
<evidence type="ECO:0000256" key="2">
    <source>
        <dbReference type="ARBA" id="ARBA00006220"/>
    </source>
</evidence>
<keyword evidence="6" id="KW-0460">Magnesium</keyword>
<dbReference type="GO" id="GO:0005737">
    <property type="term" value="C:cytoplasm"/>
    <property type="evidence" value="ECO:0007669"/>
    <property type="project" value="InterPro"/>
</dbReference>
<keyword evidence="4" id="KW-0479">Metal-binding</keyword>
<dbReference type="PANTHER" id="PTHR10286">
    <property type="entry name" value="INORGANIC PYROPHOSPHATASE"/>
    <property type="match status" value="1"/>
</dbReference>
<dbReference type="SUPFAM" id="SSF50324">
    <property type="entry name" value="Inorganic pyrophosphatase"/>
    <property type="match status" value="1"/>
</dbReference>
<gene>
    <name evidence="7" type="ORF">DdX_02858</name>
</gene>
<keyword evidence="8" id="KW-1185">Reference proteome</keyword>
<dbReference type="Gene3D" id="3.90.80.10">
    <property type="entry name" value="Inorganic pyrophosphatase"/>
    <property type="match status" value="1"/>
</dbReference>
<evidence type="ECO:0000256" key="4">
    <source>
        <dbReference type="ARBA" id="ARBA00022723"/>
    </source>
</evidence>
<dbReference type="GO" id="GO:0004427">
    <property type="term" value="F:inorganic diphosphate phosphatase activity"/>
    <property type="evidence" value="ECO:0007669"/>
    <property type="project" value="UniProtKB-EC"/>
</dbReference>
<keyword evidence="5" id="KW-0378">Hydrolase</keyword>
<dbReference type="InterPro" id="IPR036649">
    <property type="entry name" value="Pyrophosphatase_sf"/>
</dbReference>
<comment type="cofactor">
    <cofactor evidence="1">
        <name>Mg(2+)</name>
        <dbReference type="ChEBI" id="CHEBI:18420"/>
    </cofactor>
</comment>
<name>A0AAD4NI70_9BILA</name>
<evidence type="ECO:0000256" key="3">
    <source>
        <dbReference type="ARBA" id="ARBA00012146"/>
    </source>
</evidence>
<dbReference type="InterPro" id="IPR008162">
    <property type="entry name" value="Pyrophosphatase"/>
</dbReference>
<sequence>MDNEIKSGKGYEVMQCGTLNSADYRLYFTDSQGFISPWHDIPIFADEKNRIYNMVLEIPRWSTAIMEMNTNESLSPIMQSRDTGNSIEFMEDVFPYHGYIWNHGALPQTWEDPNCRNESINGSGNNAPLDIIEIGTNRHRRGDVIQVKILGALALLDEGKLVWKLISIDIDDPLSSEVNTIADVVDNFDGVLESTKHWLTYHKVPFGKSALEIAFDGQFQDQQRAYEIILQSHKHWKELLQDKNPQLNTECCRIANAAFSLSETQCDKIVKSHDDP</sequence>
<comment type="caution">
    <text evidence="7">The sequence shown here is derived from an EMBL/GenBank/DDBJ whole genome shotgun (WGS) entry which is preliminary data.</text>
</comment>
<evidence type="ECO:0000256" key="1">
    <source>
        <dbReference type="ARBA" id="ARBA00001946"/>
    </source>
</evidence>